<keyword evidence="8" id="KW-0007">Acetylation</keyword>
<keyword evidence="11" id="KW-0539">Nucleus</keyword>
<evidence type="ECO:0000256" key="8">
    <source>
        <dbReference type="ARBA" id="ARBA00022990"/>
    </source>
</evidence>
<dbReference type="PROSITE" id="PS51726">
    <property type="entry name" value="MYST_HAT"/>
    <property type="match status" value="1"/>
</dbReference>
<dbReference type="HOGENOM" id="CLU_011815_0_2_1"/>
<evidence type="ECO:0000256" key="11">
    <source>
        <dbReference type="ARBA" id="ARBA00023242"/>
    </source>
</evidence>
<dbReference type="Gene3D" id="3.30.60.60">
    <property type="entry name" value="N-acetyl transferase-like"/>
    <property type="match status" value="1"/>
</dbReference>
<keyword evidence="6" id="KW-0863">Zinc-finger</keyword>
<feature type="domain" description="MYST-type HAT" evidence="15">
    <location>
        <begin position="23"/>
        <end position="309"/>
    </location>
</feature>
<dbReference type="GO" id="GO:0046972">
    <property type="term" value="F:histone H4K16 acetyltransferase activity"/>
    <property type="evidence" value="ECO:0007669"/>
    <property type="project" value="TreeGrafter"/>
</dbReference>
<evidence type="ECO:0000256" key="4">
    <source>
        <dbReference type="ARBA" id="ARBA00022679"/>
    </source>
</evidence>
<dbReference type="InterPro" id="IPR002717">
    <property type="entry name" value="HAT_MYST-type"/>
</dbReference>
<dbReference type="Proteomes" id="UP000000707">
    <property type="component" value="Unassembled WGS sequence"/>
</dbReference>
<evidence type="ECO:0000256" key="9">
    <source>
        <dbReference type="ARBA" id="ARBA00023015"/>
    </source>
</evidence>
<keyword evidence="7" id="KW-0862">Zinc</keyword>
<evidence type="ECO:0000256" key="13">
    <source>
        <dbReference type="PIRSR" id="PIRSR602717-51"/>
    </source>
</evidence>
<dbReference type="STRING" id="590646.G3AZ46"/>
<proteinExistence type="inferred from homology"/>
<evidence type="ECO:0000256" key="7">
    <source>
        <dbReference type="ARBA" id="ARBA00022833"/>
    </source>
</evidence>
<evidence type="ECO:0000256" key="6">
    <source>
        <dbReference type="ARBA" id="ARBA00022771"/>
    </source>
</evidence>
<dbReference type="SUPFAM" id="SSF55729">
    <property type="entry name" value="Acyl-CoA N-acyltransferases (Nat)"/>
    <property type="match status" value="1"/>
</dbReference>
<keyword evidence="12 16" id="KW-0012">Acyltransferase</keyword>
<dbReference type="EC" id="2.3.1.48" evidence="3"/>
<evidence type="ECO:0000259" key="15">
    <source>
        <dbReference type="PROSITE" id="PS51726"/>
    </source>
</evidence>
<evidence type="ECO:0000256" key="12">
    <source>
        <dbReference type="ARBA" id="ARBA00023315"/>
    </source>
</evidence>
<evidence type="ECO:0000313" key="17">
    <source>
        <dbReference type="Proteomes" id="UP000000707"/>
    </source>
</evidence>
<dbReference type="GeneID" id="18246713"/>
<comment type="subcellular location">
    <subcellularLocation>
        <location evidence="1">Nucleus</location>
    </subcellularLocation>
</comment>
<dbReference type="Gene3D" id="3.40.630.30">
    <property type="match status" value="1"/>
</dbReference>
<protein>
    <recommendedName>
        <fullName evidence="3">histone acetyltransferase</fullName>
        <ecNumber evidence="3">2.3.1.48</ecNumber>
    </recommendedName>
</protein>
<dbReference type="Gene3D" id="1.10.10.10">
    <property type="entry name" value="Winged helix-like DNA-binding domain superfamily/Winged helix DNA-binding domain"/>
    <property type="match status" value="1"/>
</dbReference>
<feature type="compositionally biased region" description="Polar residues" evidence="14">
    <location>
        <begin position="1"/>
        <end position="13"/>
    </location>
</feature>
<feature type="active site" description="Proton donor/acceptor" evidence="13">
    <location>
        <position position="231"/>
    </location>
</feature>
<keyword evidence="17" id="KW-1185">Reference proteome</keyword>
<evidence type="ECO:0000256" key="14">
    <source>
        <dbReference type="SAM" id="MobiDB-lite"/>
    </source>
</evidence>
<dbReference type="InterPro" id="IPR036388">
    <property type="entry name" value="WH-like_DNA-bd_sf"/>
</dbReference>
<dbReference type="Pfam" id="PF01853">
    <property type="entry name" value="MOZ_SAS"/>
    <property type="match status" value="1"/>
</dbReference>
<dbReference type="PANTHER" id="PTHR10615:SF219">
    <property type="entry name" value="HISTONE ACETYLTRANSFERASE KAT5"/>
    <property type="match status" value="1"/>
</dbReference>
<keyword evidence="4 16" id="KW-0808">Transferase</keyword>
<dbReference type="AlphaFoldDB" id="G3AZ46"/>
<keyword evidence="10" id="KW-0804">Transcription</keyword>
<dbReference type="InterPro" id="IPR050603">
    <property type="entry name" value="MYST_HAT"/>
</dbReference>
<evidence type="ECO:0000256" key="3">
    <source>
        <dbReference type="ARBA" id="ARBA00013184"/>
    </source>
</evidence>
<dbReference type="KEGG" id="cten:18246713"/>
<dbReference type="InterPro" id="IPR016181">
    <property type="entry name" value="Acyl_CoA_acyltransferase"/>
</dbReference>
<evidence type="ECO:0000256" key="2">
    <source>
        <dbReference type="ARBA" id="ARBA00010107"/>
    </source>
</evidence>
<dbReference type="GO" id="GO:0035267">
    <property type="term" value="C:NuA4 histone acetyltransferase complex"/>
    <property type="evidence" value="ECO:0007669"/>
    <property type="project" value="TreeGrafter"/>
</dbReference>
<evidence type="ECO:0000256" key="5">
    <source>
        <dbReference type="ARBA" id="ARBA00022723"/>
    </source>
</evidence>
<dbReference type="OrthoDB" id="787137at2759"/>
<reference evidence="16 17" key="1">
    <citation type="journal article" date="2011" name="Proc. Natl. Acad. Sci. U.S.A.">
        <title>Comparative genomics of xylose-fermenting fungi for enhanced biofuel production.</title>
        <authorList>
            <person name="Wohlbach D.J."/>
            <person name="Kuo A."/>
            <person name="Sato T.K."/>
            <person name="Potts K.M."/>
            <person name="Salamov A.A."/>
            <person name="LaButti K.M."/>
            <person name="Sun H."/>
            <person name="Clum A."/>
            <person name="Pangilinan J.L."/>
            <person name="Lindquist E.A."/>
            <person name="Lucas S."/>
            <person name="Lapidus A."/>
            <person name="Jin M."/>
            <person name="Gunawan C."/>
            <person name="Balan V."/>
            <person name="Dale B.E."/>
            <person name="Jeffries T.W."/>
            <person name="Zinkel R."/>
            <person name="Barry K.W."/>
            <person name="Grigoriev I.V."/>
            <person name="Gasch A.P."/>
        </authorList>
    </citation>
    <scope>NUCLEOTIDE SEQUENCE [LARGE SCALE GENOMIC DNA]</scope>
    <source>
        <strain evidence="16">ATCC 10573</strain>
        <strain evidence="17">ATCC 10573 / BCRC 21748 / CBS 615 / JCM 9827 / NBRC 10315 / NRRL Y-1498 / VKM Y-70</strain>
    </source>
</reference>
<keyword evidence="9" id="KW-0805">Transcription regulation</keyword>
<organism evidence="17">
    <name type="scientific">Candida tenuis (strain ATCC 10573 / BCRC 21748 / CBS 615 / JCM 9827 / NBRC 10315 / NRRL Y-1498 / VKM Y-70)</name>
    <name type="common">Yeast</name>
    <name type="synonym">Yamadazyma tenuis</name>
    <dbReference type="NCBI Taxonomy" id="590646"/>
    <lineage>
        <taxon>Eukaryota</taxon>
        <taxon>Fungi</taxon>
        <taxon>Dikarya</taxon>
        <taxon>Ascomycota</taxon>
        <taxon>Saccharomycotina</taxon>
        <taxon>Pichiomycetes</taxon>
        <taxon>Debaryomycetaceae</taxon>
        <taxon>Yamadazyma</taxon>
    </lineage>
</organism>
<dbReference type="eggNOG" id="KOG2747">
    <property type="taxonomic scope" value="Eukaryota"/>
</dbReference>
<accession>G3AZ46</accession>
<feature type="region of interest" description="Disordered" evidence="14">
    <location>
        <begin position="1"/>
        <end position="21"/>
    </location>
</feature>
<dbReference type="GO" id="GO:0008270">
    <property type="term" value="F:zinc ion binding"/>
    <property type="evidence" value="ECO:0007669"/>
    <property type="project" value="UniProtKB-KW"/>
</dbReference>
<keyword evidence="5" id="KW-0479">Metal-binding</keyword>
<evidence type="ECO:0000313" key="16">
    <source>
        <dbReference type="EMBL" id="EGV66275.1"/>
    </source>
</evidence>
<dbReference type="EMBL" id="GL996512">
    <property type="protein sequence ID" value="EGV66275.1"/>
    <property type="molecule type" value="Genomic_DNA"/>
</dbReference>
<gene>
    <name evidence="16" type="ORF">CANTEDRAFT_112874</name>
</gene>
<dbReference type="PANTHER" id="PTHR10615">
    <property type="entry name" value="HISTONE ACETYLTRANSFERASE"/>
    <property type="match status" value="1"/>
</dbReference>
<name>G3AZ46_CANTC</name>
<dbReference type="EMBL" id="GL996512">
    <property type="protein sequence ID" value="EGV66276.1"/>
    <property type="molecule type" value="Genomic_DNA"/>
</dbReference>
<evidence type="ECO:0000256" key="1">
    <source>
        <dbReference type="ARBA" id="ARBA00004123"/>
    </source>
</evidence>
<evidence type="ECO:0000256" key="10">
    <source>
        <dbReference type="ARBA" id="ARBA00023163"/>
    </source>
</evidence>
<comment type="similarity">
    <text evidence="2">Belongs to the MYST (SAS/MOZ) family.</text>
</comment>
<dbReference type="GO" id="GO:0006355">
    <property type="term" value="P:regulation of DNA-templated transcription"/>
    <property type="evidence" value="ECO:0007669"/>
    <property type="project" value="InterPro"/>
</dbReference>
<sequence length="329" mass="38062">MAVKQVESSSPNFETDDPRGGAIHHKNIHMVHFGDYELEPWYGNTAYFNPKSGSLGVDQEDGIEWELEHLHVCEYCFKYSTKASNMIRHRVACTAKKELPTIGRLVYRDDDSPFIIRKVQGYQHPLFCQNLSLFGKIFLEDKSVYYNVEQFDFYVLYGLDDNDISVYHNKLPDFKPMGFFSKELSPWDSDNNLACICVFPPYQRKHLGSLLIEFSYALARVTPGQYLSGPEFPLSPFGKVTYLNFWSRKLAPVLAQYFTGVKTLRLQDIAEITGYRKEDIMLTLKYMNLIDSTPRKAQLYMGNLYSWCESRGLNPNFESCMLKEDSILV</sequence>
<dbReference type="GO" id="GO:0005634">
    <property type="term" value="C:nucleus"/>
    <property type="evidence" value="ECO:0007669"/>
    <property type="project" value="UniProtKB-SubCell"/>
</dbReference>